<proteinExistence type="predicted"/>
<organism evidence="1 2">
    <name type="scientific">Fusarium gaditjirri</name>
    <dbReference type="NCBI Taxonomy" id="282569"/>
    <lineage>
        <taxon>Eukaryota</taxon>
        <taxon>Fungi</taxon>
        <taxon>Dikarya</taxon>
        <taxon>Ascomycota</taxon>
        <taxon>Pezizomycotina</taxon>
        <taxon>Sordariomycetes</taxon>
        <taxon>Hypocreomycetidae</taxon>
        <taxon>Hypocreales</taxon>
        <taxon>Nectriaceae</taxon>
        <taxon>Fusarium</taxon>
        <taxon>Fusarium nisikadoi species complex</taxon>
    </lineage>
</organism>
<comment type="caution">
    <text evidence="1">The sequence shown here is derived from an EMBL/GenBank/DDBJ whole genome shotgun (WGS) entry which is preliminary data.</text>
</comment>
<sequence length="146" mass="17212">MQARHYYMTAILNVRTGGAIEIALEEALELLRLSRGDNLGVRSQVPALYLRLDRDQEVYDFIKWYAMKGDSKYEWHNTRLLFLDLKGEDTFEVVIEKPHYFDVSFKMALTLIKIHLTKDLESLHGFLQKKPNATGEERYDYLQQRP</sequence>
<reference evidence="1" key="2">
    <citation type="submission" date="2020-05" db="EMBL/GenBank/DDBJ databases">
        <authorList>
            <person name="Kim H.-S."/>
            <person name="Proctor R.H."/>
            <person name="Brown D.W."/>
        </authorList>
    </citation>
    <scope>NUCLEOTIDE SEQUENCE</scope>
    <source>
        <strain evidence="1">NRRL 45417</strain>
    </source>
</reference>
<evidence type="ECO:0000313" key="2">
    <source>
        <dbReference type="Proteomes" id="UP000604273"/>
    </source>
</evidence>
<dbReference type="EMBL" id="JABFAI010000224">
    <property type="protein sequence ID" value="KAF4949942.1"/>
    <property type="molecule type" value="Genomic_DNA"/>
</dbReference>
<protein>
    <submittedName>
        <fullName evidence="1">Uncharacterized protein</fullName>
    </submittedName>
</protein>
<evidence type="ECO:0000313" key="1">
    <source>
        <dbReference type="EMBL" id="KAF4949942.1"/>
    </source>
</evidence>
<keyword evidence="2" id="KW-1185">Reference proteome</keyword>
<reference evidence="1" key="1">
    <citation type="journal article" date="2020" name="BMC Genomics">
        <title>Correction to: Identification and distribution of gene clusters required for synthesis of sphingolipid metabolism inhibitors in diverse species of the filamentous fungus Fusarium.</title>
        <authorList>
            <person name="Kim H.S."/>
            <person name="Lohmar J.M."/>
            <person name="Busman M."/>
            <person name="Brown D.W."/>
            <person name="Naumann T.A."/>
            <person name="Divon H.H."/>
            <person name="Lysoe E."/>
            <person name="Uhlig S."/>
            <person name="Proctor R.H."/>
        </authorList>
    </citation>
    <scope>NUCLEOTIDE SEQUENCE</scope>
    <source>
        <strain evidence="1">NRRL 45417</strain>
    </source>
</reference>
<dbReference type="OrthoDB" id="5952526at2759"/>
<dbReference type="Proteomes" id="UP000604273">
    <property type="component" value="Unassembled WGS sequence"/>
</dbReference>
<gene>
    <name evidence="1" type="ORF">FGADI_8543</name>
</gene>
<dbReference type="AlphaFoldDB" id="A0A8H4T211"/>
<name>A0A8H4T211_9HYPO</name>
<accession>A0A8H4T211</accession>